<dbReference type="SMART" id="SM00220">
    <property type="entry name" value="S_TKc"/>
    <property type="match status" value="1"/>
</dbReference>
<sequence>MFQLPSNIDTSVIRQVIVNATPNRNINNVIDDFNQIADSMKSGPNIAGAVLTSLQQRLCGNNENWIERFKSLQLLDYLLHLANAETLPWAKQNADQIEGSMPIVQEELGRKRVAEEFRVIKLLLQDETRISEEVRADGSPLWLVRCYERPLAPRRAQRHPSSQRKVYSATNPSKQTPESGFGNMARQDQSERGRKLSPFYSPAAVFSEPHTKKAPTQEEERKLVHLCLELELHVLVETQRVMALCLQIQDWGSQKTNGLVFESKAWKGAWVKSLEDLNSLEDFRWDVLRNTLRQKSEDLMIETKVLRGIEPAMQLAVDGTTKLRSLYLLFDETFVKNRSHVGFISEEKRDACRDLLGHLVDRKMNFTLESKLGMIEGLLGEERDHETYHHMTKIENKAFQMRGICSLFSAVLHLYENDYSPRFTMTPERENQEPFDGLHHGNSNDHSAAWDSAEQTITSISRTNARSSQQPRWHKHPPPAIFGKRMERSEENLHATGLSFLSRENYDKLHEIFQRFVIKGAITIPKIRAFGAIREGIEIEKSQVDMVLSWCDVDQSREFFFPDFALAFYLLVLIASQQQPMGMADTGQLRAEVSRKVNQLTGGCSRRQFLERQRAQEFHKTELKNVNHGKQSEEEEFDETTRPDDIVTQVSVKPKRKKRRDQMSPPAATDSKEKNETVPHNNSRIIAKQGSRSGTVADSTPSGSFDGSRAATSDLVRDSKLETVISNNGALVQHITYESSPRMRQRRLRKEQTWKRVREIGGGGFGCVWLEERLDGDNGGSFRAVKEISKIQSKGQQLSINYNRELEAIAKFSHSKYVHCFVQSFGWYESEQAIFIAMEYMEQGDLQGYLSRPFPEEEAKQILYQLLEGLCFMHDNGFAHRDLKPANILVSQPSPHWWVKIGDFGISKRAEEEATAFRTLVGTRGYLAPEVMGIYSTEDVMGGHTAGDDSSSIYTVAVDIWALGAIMFRLLNNRNIFSDPHQLARYVTAKGPFPRDALLQRDVSRSCMEFLELAMARSPKDRPTSHQALEHVWLGDLHDSALPPEALMDRLSIASNSLTQRKVSVRNEDTAPSADWPSTFD</sequence>
<evidence type="ECO:0000259" key="9">
    <source>
        <dbReference type="PROSITE" id="PS50011"/>
    </source>
</evidence>
<comment type="catalytic activity">
    <reaction evidence="6">
        <text>L-threonyl-[protein] + ATP = O-phospho-L-threonyl-[protein] + ADP + H(+)</text>
        <dbReference type="Rhea" id="RHEA:46608"/>
        <dbReference type="Rhea" id="RHEA-COMP:11060"/>
        <dbReference type="Rhea" id="RHEA-COMP:11605"/>
        <dbReference type="ChEBI" id="CHEBI:15378"/>
        <dbReference type="ChEBI" id="CHEBI:30013"/>
        <dbReference type="ChEBI" id="CHEBI:30616"/>
        <dbReference type="ChEBI" id="CHEBI:61977"/>
        <dbReference type="ChEBI" id="CHEBI:456216"/>
        <dbReference type="EC" id="2.7.11.24"/>
    </reaction>
    <physiologicalReaction direction="left-to-right" evidence="6">
        <dbReference type="Rhea" id="RHEA:46609"/>
    </physiologicalReaction>
</comment>
<dbReference type="InterPro" id="IPR050538">
    <property type="entry name" value="MAP_kinase_kinase_kinase"/>
</dbReference>
<evidence type="ECO:0000256" key="4">
    <source>
        <dbReference type="ARBA" id="ARBA00022777"/>
    </source>
</evidence>
<feature type="region of interest" description="Disordered" evidence="8">
    <location>
        <begin position="154"/>
        <end position="188"/>
    </location>
</feature>
<keyword evidence="11" id="KW-1185">Reference proteome</keyword>
<evidence type="ECO:0000256" key="5">
    <source>
        <dbReference type="ARBA" id="ARBA00022840"/>
    </source>
</evidence>
<evidence type="ECO:0000256" key="1">
    <source>
        <dbReference type="ARBA" id="ARBA00012411"/>
    </source>
</evidence>
<name>A0ABY6UTW2_BIOOC</name>
<evidence type="ECO:0000256" key="3">
    <source>
        <dbReference type="ARBA" id="ARBA00022741"/>
    </source>
</evidence>
<gene>
    <name evidence="10" type="ORF">CLO192961_LOCUS396669</name>
</gene>
<feature type="region of interest" description="Disordered" evidence="8">
    <location>
        <begin position="462"/>
        <end position="481"/>
    </location>
</feature>
<comment type="caution">
    <text evidence="10">The sequence shown here is derived from an EMBL/GenBank/DDBJ whole genome shotgun (WGS) entry which is preliminary data.</text>
</comment>
<keyword evidence="3" id="KW-0547">Nucleotide-binding</keyword>
<keyword evidence="4" id="KW-0418">Kinase</keyword>
<accession>A0ABY6UTW2</accession>
<feature type="compositionally biased region" description="Polar residues" evidence="8">
    <location>
        <begin position="678"/>
        <end position="705"/>
    </location>
</feature>
<organism evidence="10 11">
    <name type="scientific">Bionectria ochroleuca</name>
    <name type="common">Gliocladium roseum</name>
    <dbReference type="NCBI Taxonomy" id="29856"/>
    <lineage>
        <taxon>Eukaryota</taxon>
        <taxon>Fungi</taxon>
        <taxon>Dikarya</taxon>
        <taxon>Ascomycota</taxon>
        <taxon>Pezizomycotina</taxon>
        <taxon>Sordariomycetes</taxon>
        <taxon>Hypocreomycetidae</taxon>
        <taxon>Hypocreales</taxon>
        <taxon>Bionectriaceae</taxon>
        <taxon>Clonostachys</taxon>
    </lineage>
</organism>
<evidence type="ECO:0000256" key="8">
    <source>
        <dbReference type="SAM" id="MobiDB-lite"/>
    </source>
</evidence>
<feature type="compositionally biased region" description="Polar residues" evidence="8">
    <location>
        <begin position="163"/>
        <end position="178"/>
    </location>
</feature>
<dbReference type="Gene3D" id="1.25.40.90">
    <property type="match status" value="1"/>
</dbReference>
<dbReference type="Pfam" id="PF00069">
    <property type="entry name" value="Pkinase"/>
    <property type="match status" value="1"/>
</dbReference>
<evidence type="ECO:0000256" key="6">
    <source>
        <dbReference type="ARBA" id="ARBA00047919"/>
    </source>
</evidence>
<dbReference type="EC" id="2.7.11.24" evidence="1"/>
<dbReference type="PANTHER" id="PTHR48016">
    <property type="entry name" value="MAP KINASE KINASE KINASE SSK2-RELATED-RELATED"/>
    <property type="match status" value="1"/>
</dbReference>
<feature type="domain" description="Protein kinase" evidence="9">
    <location>
        <begin position="754"/>
        <end position="1034"/>
    </location>
</feature>
<dbReference type="Pfam" id="PF01417">
    <property type="entry name" value="ENTH"/>
    <property type="match status" value="1"/>
</dbReference>
<evidence type="ECO:0000256" key="7">
    <source>
        <dbReference type="ARBA" id="ARBA00048130"/>
    </source>
</evidence>
<dbReference type="InterPro" id="IPR008942">
    <property type="entry name" value="ENTH_VHS"/>
</dbReference>
<evidence type="ECO:0000256" key="2">
    <source>
        <dbReference type="ARBA" id="ARBA00022679"/>
    </source>
</evidence>
<dbReference type="InterPro" id="IPR011009">
    <property type="entry name" value="Kinase-like_dom_sf"/>
</dbReference>
<dbReference type="Proteomes" id="UP000766486">
    <property type="component" value="Unassembled WGS sequence"/>
</dbReference>
<dbReference type="EMBL" id="CABFNS010000897">
    <property type="protein sequence ID" value="VUC34836.1"/>
    <property type="molecule type" value="Genomic_DNA"/>
</dbReference>
<dbReference type="InterPro" id="IPR008271">
    <property type="entry name" value="Ser/Thr_kinase_AS"/>
</dbReference>
<dbReference type="InterPro" id="IPR000719">
    <property type="entry name" value="Prot_kinase_dom"/>
</dbReference>
<dbReference type="SUPFAM" id="SSF48464">
    <property type="entry name" value="ENTH/VHS domain"/>
    <property type="match status" value="1"/>
</dbReference>
<proteinExistence type="predicted"/>
<dbReference type="SUPFAM" id="SSF56112">
    <property type="entry name" value="Protein kinase-like (PK-like)"/>
    <property type="match status" value="1"/>
</dbReference>
<dbReference type="PROSITE" id="PS50011">
    <property type="entry name" value="PROTEIN_KINASE_DOM"/>
    <property type="match status" value="1"/>
</dbReference>
<dbReference type="PROSITE" id="PS00108">
    <property type="entry name" value="PROTEIN_KINASE_ST"/>
    <property type="match status" value="1"/>
</dbReference>
<protein>
    <recommendedName>
        <fullName evidence="1">mitogen-activated protein kinase</fullName>
        <ecNumber evidence="1">2.7.11.24</ecNumber>
    </recommendedName>
</protein>
<dbReference type="Gene3D" id="1.10.510.10">
    <property type="entry name" value="Transferase(Phosphotransferase) domain 1"/>
    <property type="match status" value="1"/>
</dbReference>
<feature type="region of interest" description="Disordered" evidence="8">
    <location>
        <begin position="620"/>
        <end position="711"/>
    </location>
</feature>
<feature type="compositionally biased region" description="Polar residues" evidence="8">
    <location>
        <begin position="462"/>
        <end position="471"/>
    </location>
</feature>
<dbReference type="InterPro" id="IPR013809">
    <property type="entry name" value="ENTH"/>
</dbReference>
<dbReference type="PANTHER" id="PTHR48016:SF56">
    <property type="entry name" value="MAPKK KINASE"/>
    <property type="match status" value="1"/>
</dbReference>
<keyword evidence="5" id="KW-0067">ATP-binding</keyword>
<reference evidence="10 11" key="1">
    <citation type="submission" date="2019-06" db="EMBL/GenBank/DDBJ databases">
        <authorList>
            <person name="Broberg M."/>
        </authorList>
    </citation>
    <scope>NUCLEOTIDE SEQUENCE [LARGE SCALE GENOMIC DNA]</scope>
</reference>
<keyword evidence="2" id="KW-0808">Transferase</keyword>
<comment type="catalytic activity">
    <reaction evidence="7">
        <text>L-seryl-[protein] + ATP = O-phospho-L-seryl-[protein] + ADP + H(+)</text>
        <dbReference type="Rhea" id="RHEA:17989"/>
        <dbReference type="Rhea" id="RHEA-COMP:9863"/>
        <dbReference type="Rhea" id="RHEA-COMP:11604"/>
        <dbReference type="ChEBI" id="CHEBI:15378"/>
        <dbReference type="ChEBI" id="CHEBI:29999"/>
        <dbReference type="ChEBI" id="CHEBI:30616"/>
        <dbReference type="ChEBI" id="CHEBI:83421"/>
        <dbReference type="ChEBI" id="CHEBI:456216"/>
        <dbReference type="EC" id="2.7.11.24"/>
    </reaction>
    <physiologicalReaction direction="left-to-right" evidence="7">
        <dbReference type="Rhea" id="RHEA:17990"/>
    </physiologicalReaction>
</comment>
<evidence type="ECO:0000313" key="11">
    <source>
        <dbReference type="Proteomes" id="UP000766486"/>
    </source>
</evidence>
<evidence type="ECO:0000313" key="10">
    <source>
        <dbReference type="EMBL" id="VUC34836.1"/>
    </source>
</evidence>